<dbReference type="PIRSF" id="PIRSF000103">
    <property type="entry name" value="HIBADH"/>
    <property type="match status" value="1"/>
</dbReference>
<evidence type="ECO:0000259" key="4">
    <source>
        <dbReference type="Pfam" id="PF14833"/>
    </source>
</evidence>
<dbReference type="AlphaFoldDB" id="A0A6J6I2C3"/>
<feature type="domain" description="3-hydroxyisobutyrate dehydrogenase-like NAD-binding" evidence="4">
    <location>
        <begin position="167"/>
        <end position="268"/>
    </location>
</feature>
<evidence type="ECO:0000256" key="1">
    <source>
        <dbReference type="ARBA" id="ARBA00023002"/>
    </source>
</evidence>
<reference evidence="5" key="1">
    <citation type="submission" date="2020-05" db="EMBL/GenBank/DDBJ databases">
        <authorList>
            <person name="Chiriac C."/>
            <person name="Salcher M."/>
            <person name="Ghai R."/>
            <person name="Kavagutti S V."/>
        </authorList>
    </citation>
    <scope>NUCLEOTIDE SEQUENCE</scope>
</reference>
<evidence type="ECO:0000256" key="2">
    <source>
        <dbReference type="ARBA" id="ARBA00023027"/>
    </source>
</evidence>
<sequence>MDRPARIGFIGMGSIGKPMALNLSRSGVPLTLWARRPEVLEDFPVAVQRADTPAALGAQSDLVGIVVFDADAVEEVFFGRDGLIEGLAPGSIVLVHSTVAPEFIIDVAARAKGRGIEVIDAPVSGGPNGAELGELTIMAGCNAALLEQAKPLTDVLASAVIHLGDIGAGQKTKLMNNAVFTAQLAIVESVVHLAAELEIDPQALMQAISASSGKSFAVDMFRGSGSVEAIASGAAKPALTKDVSILRSLVESNPLVLQAAEQFVKSMETASK</sequence>
<dbReference type="GO" id="GO:0051287">
    <property type="term" value="F:NAD binding"/>
    <property type="evidence" value="ECO:0007669"/>
    <property type="project" value="InterPro"/>
</dbReference>
<dbReference type="SUPFAM" id="SSF51735">
    <property type="entry name" value="NAD(P)-binding Rossmann-fold domains"/>
    <property type="match status" value="1"/>
</dbReference>
<keyword evidence="1" id="KW-0560">Oxidoreductase</keyword>
<dbReference type="InterPro" id="IPR006115">
    <property type="entry name" value="6PGDH_NADP-bd"/>
</dbReference>
<gene>
    <name evidence="5" type="ORF">UFOPK1908_00752</name>
</gene>
<dbReference type="InterPro" id="IPR013328">
    <property type="entry name" value="6PGD_dom2"/>
</dbReference>
<evidence type="ECO:0000259" key="3">
    <source>
        <dbReference type="Pfam" id="PF03446"/>
    </source>
</evidence>
<accession>A0A6J6I2C3</accession>
<dbReference type="InterPro" id="IPR008927">
    <property type="entry name" value="6-PGluconate_DH-like_C_sf"/>
</dbReference>
<dbReference type="InterPro" id="IPR029154">
    <property type="entry name" value="HIBADH-like_NADP-bd"/>
</dbReference>
<name>A0A6J6I2C3_9ZZZZ</name>
<dbReference type="Gene3D" id="3.40.50.720">
    <property type="entry name" value="NAD(P)-binding Rossmann-like Domain"/>
    <property type="match status" value="1"/>
</dbReference>
<dbReference type="Pfam" id="PF03446">
    <property type="entry name" value="NAD_binding_2"/>
    <property type="match status" value="1"/>
</dbReference>
<dbReference type="GO" id="GO:0050661">
    <property type="term" value="F:NADP binding"/>
    <property type="evidence" value="ECO:0007669"/>
    <property type="project" value="InterPro"/>
</dbReference>
<dbReference type="InterPro" id="IPR036291">
    <property type="entry name" value="NAD(P)-bd_dom_sf"/>
</dbReference>
<dbReference type="EMBL" id="CAEZVB010000028">
    <property type="protein sequence ID" value="CAB4620581.1"/>
    <property type="molecule type" value="Genomic_DNA"/>
</dbReference>
<dbReference type="PANTHER" id="PTHR43060">
    <property type="entry name" value="3-HYDROXYISOBUTYRATE DEHYDROGENASE-LIKE 1, MITOCHONDRIAL-RELATED"/>
    <property type="match status" value="1"/>
</dbReference>
<dbReference type="PANTHER" id="PTHR43060:SF15">
    <property type="entry name" value="3-HYDROXYISOBUTYRATE DEHYDROGENASE-LIKE 1, MITOCHONDRIAL-RELATED"/>
    <property type="match status" value="1"/>
</dbReference>
<dbReference type="Pfam" id="PF14833">
    <property type="entry name" value="NAD_binding_11"/>
    <property type="match status" value="1"/>
</dbReference>
<dbReference type="GO" id="GO:0016491">
    <property type="term" value="F:oxidoreductase activity"/>
    <property type="evidence" value="ECO:0007669"/>
    <property type="project" value="UniProtKB-KW"/>
</dbReference>
<proteinExistence type="predicted"/>
<dbReference type="Gene3D" id="1.10.1040.10">
    <property type="entry name" value="N-(1-d-carboxylethyl)-l-norvaline Dehydrogenase, domain 2"/>
    <property type="match status" value="1"/>
</dbReference>
<protein>
    <submittedName>
        <fullName evidence="5">Unannotated protein</fullName>
    </submittedName>
</protein>
<organism evidence="5">
    <name type="scientific">freshwater metagenome</name>
    <dbReference type="NCBI Taxonomy" id="449393"/>
    <lineage>
        <taxon>unclassified sequences</taxon>
        <taxon>metagenomes</taxon>
        <taxon>ecological metagenomes</taxon>
    </lineage>
</organism>
<feature type="domain" description="6-phosphogluconate dehydrogenase NADP-binding" evidence="3">
    <location>
        <begin position="6"/>
        <end position="164"/>
    </location>
</feature>
<keyword evidence="2" id="KW-0520">NAD</keyword>
<dbReference type="SUPFAM" id="SSF48179">
    <property type="entry name" value="6-phosphogluconate dehydrogenase C-terminal domain-like"/>
    <property type="match status" value="1"/>
</dbReference>
<dbReference type="InterPro" id="IPR015815">
    <property type="entry name" value="HIBADH-related"/>
</dbReference>
<evidence type="ECO:0000313" key="5">
    <source>
        <dbReference type="EMBL" id="CAB4620581.1"/>
    </source>
</evidence>